<keyword evidence="3" id="KW-1185">Reference proteome</keyword>
<dbReference type="STRING" id="486698.AWC22_01090"/>
<reference evidence="2 3" key="1">
    <citation type="submission" date="2016-01" db="EMBL/GenBank/DDBJ databases">
        <title>The new phylogeny of the genus Mycobacterium.</title>
        <authorList>
            <person name="Tarcisio F."/>
            <person name="Conor M."/>
            <person name="Antonella G."/>
            <person name="Elisabetta G."/>
            <person name="Giulia F.S."/>
            <person name="Sara T."/>
            <person name="Anna F."/>
            <person name="Clotilde B."/>
            <person name="Roberto B."/>
            <person name="Veronica D.S."/>
            <person name="Fabio R."/>
            <person name="Monica P."/>
            <person name="Olivier J."/>
            <person name="Enrico T."/>
            <person name="Nicola S."/>
        </authorList>
    </citation>
    <scope>NUCLEOTIDE SEQUENCE [LARGE SCALE GENOMIC DNA]</scope>
    <source>
        <strain evidence="2 3">DSM 45176</strain>
    </source>
</reference>
<dbReference type="InterPro" id="IPR032710">
    <property type="entry name" value="NTF2-like_dom_sf"/>
</dbReference>
<evidence type="ECO:0000313" key="3">
    <source>
        <dbReference type="Proteomes" id="UP000193087"/>
    </source>
</evidence>
<dbReference type="InterPro" id="IPR037401">
    <property type="entry name" value="SnoaL-like"/>
</dbReference>
<dbReference type="Pfam" id="PF13577">
    <property type="entry name" value="SnoaL_4"/>
    <property type="match status" value="1"/>
</dbReference>
<sequence length="157" mass="17917">MNVMSLADDVEAIKRVKYRYLRALDTKQWDDFANTLTEDVRGDYGPSIGEELHFTNRTDLVDYMRSALGPAILTEHRVTHPEISVTGDTATGSWYLQDRVIAADFDFMLIGAAFYRDQYRRTDDGWKISATGYDRTYDATMSLKGLNFKVKPGRALD</sequence>
<proteinExistence type="predicted"/>
<dbReference type="Proteomes" id="UP000193087">
    <property type="component" value="Unassembled WGS sequence"/>
</dbReference>
<organism evidence="2 3">
    <name type="scientific">Mycobacterium riyadhense</name>
    <dbReference type="NCBI Taxonomy" id="486698"/>
    <lineage>
        <taxon>Bacteria</taxon>
        <taxon>Bacillati</taxon>
        <taxon>Actinomycetota</taxon>
        <taxon>Actinomycetes</taxon>
        <taxon>Mycobacteriales</taxon>
        <taxon>Mycobacteriaceae</taxon>
        <taxon>Mycobacterium</taxon>
    </lineage>
</organism>
<protein>
    <submittedName>
        <fullName evidence="2">Bile acid 7-alpha dehydratase</fullName>
    </submittedName>
</protein>
<dbReference type="EMBL" id="LQPQ01000135">
    <property type="protein sequence ID" value="ORW73161.1"/>
    <property type="molecule type" value="Genomic_DNA"/>
</dbReference>
<evidence type="ECO:0000259" key="1">
    <source>
        <dbReference type="Pfam" id="PF13577"/>
    </source>
</evidence>
<name>A0A1X2CBG5_9MYCO</name>
<comment type="caution">
    <text evidence="2">The sequence shown here is derived from an EMBL/GenBank/DDBJ whole genome shotgun (WGS) entry which is preliminary data.</text>
</comment>
<feature type="domain" description="SnoaL-like" evidence="1">
    <location>
        <begin position="8"/>
        <end position="130"/>
    </location>
</feature>
<evidence type="ECO:0000313" key="2">
    <source>
        <dbReference type="EMBL" id="ORW73161.1"/>
    </source>
</evidence>
<dbReference type="Gene3D" id="3.10.450.50">
    <property type="match status" value="1"/>
</dbReference>
<dbReference type="SUPFAM" id="SSF54427">
    <property type="entry name" value="NTF2-like"/>
    <property type="match status" value="1"/>
</dbReference>
<gene>
    <name evidence="2" type="ORF">AWC22_01090</name>
</gene>
<dbReference type="AlphaFoldDB" id="A0A1X2CBG5"/>
<accession>A0A1X2CBG5</accession>